<name>A0A9D1KAN0_9FIRM</name>
<proteinExistence type="inferred from homology"/>
<feature type="non-terminal residue" evidence="11">
    <location>
        <position position="1"/>
    </location>
</feature>
<dbReference type="GO" id="GO:0004134">
    <property type="term" value="F:4-alpha-glucanotransferase activity"/>
    <property type="evidence" value="ECO:0007669"/>
    <property type="project" value="UniProtKB-EC"/>
</dbReference>
<keyword evidence="7 10" id="KW-0119">Carbohydrate metabolism</keyword>
<evidence type="ECO:0000313" key="11">
    <source>
        <dbReference type="EMBL" id="HIT17783.1"/>
    </source>
</evidence>
<comment type="catalytic activity">
    <reaction evidence="1 10">
        <text>Transfers a segment of a (1-&gt;4)-alpha-D-glucan to a new position in an acceptor, which may be glucose or a (1-&gt;4)-alpha-D-glucan.</text>
        <dbReference type="EC" id="2.4.1.25"/>
    </reaction>
</comment>
<dbReference type="Gene3D" id="3.20.20.80">
    <property type="entry name" value="Glycosidases"/>
    <property type="match status" value="1"/>
</dbReference>
<keyword evidence="5 10" id="KW-0328">Glycosyltransferase</keyword>
<evidence type="ECO:0000256" key="1">
    <source>
        <dbReference type="ARBA" id="ARBA00000439"/>
    </source>
</evidence>
<sequence length="486" mass="58463">ILLHISSLPSNYGIGTFGKEAYCFIRLLKKTKQKYWQFLPLSPTGYKDSPYQSFSTFALNPYFIDLDDLIQNQLLKQEEVDALTWYQTKDRVDYGLIYENKEKILWLAYQRGYAKYQKMIQIFMRKNQFWLEDYALFMALKKYFHQQPWTQWEIDYKIKKKNVIHRFQEENQDWIQFYIFCQFIAFKQYQKLKNFAKANKIQLIGDCPIYVNFDSCDVWANQRLFLLDTQYYPTLVAGVPPDYFSKTGQLWGNPIYNYEQMKKDDYHWWTLRFQHLLKLYDYVRLDHFRGFEAYYAIPFKETTALHGKWYAGPGKTFFDLMTQKFGQTPFIAEDLGIITDSVQLLKDRYHFPGLKILLFAFDSLDEKHPYLPKNYEKNCIGYIGTHDNSPFFEYVKQNQNGFLNMKKYYQTVDENTTYEAIMDDLFASDANVIILQIQDILKQDEKSRMNVPGSDQGNWQYRITHNDFDLKKYEFIVKLTIKHQRD</sequence>
<dbReference type="Proteomes" id="UP000886893">
    <property type="component" value="Unassembled WGS sequence"/>
</dbReference>
<evidence type="ECO:0000256" key="3">
    <source>
        <dbReference type="ARBA" id="ARBA00012560"/>
    </source>
</evidence>
<reference evidence="11" key="1">
    <citation type="submission" date="2020-10" db="EMBL/GenBank/DDBJ databases">
        <authorList>
            <person name="Gilroy R."/>
        </authorList>
    </citation>
    <scope>NUCLEOTIDE SEQUENCE</scope>
    <source>
        <strain evidence="11">14508</strain>
    </source>
</reference>
<dbReference type="PANTHER" id="PTHR32438:SF5">
    <property type="entry name" value="4-ALPHA-GLUCANOTRANSFERASE DPE1, CHLOROPLASTIC_AMYLOPLASTIC"/>
    <property type="match status" value="1"/>
</dbReference>
<protein>
    <recommendedName>
        <fullName evidence="4 10">4-alpha-glucanotransferase</fullName>
        <ecNumber evidence="3 10">2.4.1.25</ecNumber>
    </recommendedName>
    <alternativeName>
        <fullName evidence="8 10">Amylomaltase</fullName>
    </alternativeName>
    <alternativeName>
        <fullName evidence="9 10">Disproportionating enzyme</fullName>
    </alternativeName>
</protein>
<dbReference type="EC" id="2.4.1.25" evidence="3 10"/>
<dbReference type="GO" id="GO:0005975">
    <property type="term" value="P:carbohydrate metabolic process"/>
    <property type="evidence" value="ECO:0007669"/>
    <property type="project" value="InterPro"/>
</dbReference>
<evidence type="ECO:0000256" key="5">
    <source>
        <dbReference type="ARBA" id="ARBA00022676"/>
    </source>
</evidence>
<evidence type="ECO:0000256" key="6">
    <source>
        <dbReference type="ARBA" id="ARBA00022679"/>
    </source>
</evidence>
<dbReference type="InterPro" id="IPR003385">
    <property type="entry name" value="Glyco_hydro_77"/>
</dbReference>
<dbReference type="NCBIfam" id="NF011080">
    <property type="entry name" value="PRK14508.1-3"/>
    <property type="match status" value="1"/>
</dbReference>
<evidence type="ECO:0000256" key="10">
    <source>
        <dbReference type="RuleBase" id="RU361207"/>
    </source>
</evidence>
<evidence type="ECO:0000256" key="7">
    <source>
        <dbReference type="ARBA" id="ARBA00023277"/>
    </source>
</evidence>
<dbReference type="Pfam" id="PF02446">
    <property type="entry name" value="Glyco_hydro_77"/>
    <property type="match status" value="1"/>
</dbReference>
<reference evidence="11" key="2">
    <citation type="journal article" date="2021" name="PeerJ">
        <title>Extensive microbial diversity within the chicken gut microbiome revealed by metagenomics and culture.</title>
        <authorList>
            <person name="Gilroy R."/>
            <person name="Ravi A."/>
            <person name="Getino M."/>
            <person name="Pursley I."/>
            <person name="Horton D.L."/>
            <person name="Alikhan N.F."/>
            <person name="Baker D."/>
            <person name="Gharbi K."/>
            <person name="Hall N."/>
            <person name="Watson M."/>
            <person name="Adriaenssens E.M."/>
            <person name="Foster-Nyarko E."/>
            <person name="Jarju S."/>
            <person name="Secka A."/>
            <person name="Antonio M."/>
            <person name="Oren A."/>
            <person name="Chaudhuri R.R."/>
            <person name="La Ragione R."/>
            <person name="Hildebrand F."/>
            <person name="Pallen M.J."/>
        </authorList>
    </citation>
    <scope>NUCLEOTIDE SEQUENCE</scope>
    <source>
        <strain evidence="11">14508</strain>
    </source>
</reference>
<evidence type="ECO:0000313" key="12">
    <source>
        <dbReference type="Proteomes" id="UP000886893"/>
    </source>
</evidence>
<evidence type="ECO:0000256" key="2">
    <source>
        <dbReference type="ARBA" id="ARBA00005684"/>
    </source>
</evidence>
<evidence type="ECO:0000256" key="8">
    <source>
        <dbReference type="ARBA" id="ARBA00031423"/>
    </source>
</evidence>
<dbReference type="EMBL" id="DVKI01000169">
    <property type="protein sequence ID" value="HIT17783.1"/>
    <property type="molecule type" value="Genomic_DNA"/>
</dbReference>
<comment type="similarity">
    <text evidence="2 10">Belongs to the disproportionating enzyme family.</text>
</comment>
<dbReference type="PANTHER" id="PTHR32438">
    <property type="entry name" value="4-ALPHA-GLUCANOTRANSFERASE DPE1, CHLOROPLASTIC/AMYLOPLASTIC"/>
    <property type="match status" value="1"/>
</dbReference>
<dbReference type="NCBIfam" id="TIGR00217">
    <property type="entry name" value="malQ"/>
    <property type="match status" value="1"/>
</dbReference>
<evidence type="ECO:0000256" key="4">
    <source>
        <dbReference type="ARBA" id="ARBA00020295"/>
    </source>
</evidence>
<dbReference type="InterPro" id="IPR017853">
    <property type="entry name" value="GH"/>
</dbReference>
<dbReference type="SUPFAM" id="SSF51445">
    <property type="entry name" value="(Trans)glycosidases"/>
    <property type="match status" value="1"/>
</dbReference>
<gene>
    <name evidence="11" type="primary">malQ</name>
    <name evidence="11" type="ORF">IAD04_05365</name>
</gene>
<accession>A0A9D1KAN0</accession>
<comment type="caution">
    <text evidence="11">The sequence shown here is derived from an EMBL/GenBank/DDBJ whole genome shotgun (WGS) entry which is preliminary data.</text>
</comment>
<organism evidence="11 12">
    <name type="scientific">Candidatus Caccosoma faecigallinarum</name>
    <dbReference type="NCBI Taxonomy" id="2840720"/>
    <lineage>
        <taxon>Bacteria</taxon>
        <taxon>Bacillati</taxon>
        <taxon>Bacillota</taxon>
        <taxon>Bacillota incertae sedis</taxon>
        <taxon>Candidatus Caccosoma</taxon>
    </lineage>
</organism>
<evidence type="ECO:0000256" key="9">
    <source>
        <dbReference type="ARBA" id="ARBA00031501"/>
    </source>
</evidence>
<keyword evidence="6 10" id="KW-0808">Transferase</keyword>
<dbReference type="AlphaFoldDB" id="A0A9D1KAN0"/>